<dbReference type="EMBL" id="BT149685">
    <property type="protein sequence ID" value="AFK49479.1"/>
    <property type="molecule type" value="mRNA"/>
</dbReference>
<proteinExistence type="evidence at transcript level"/>
<reference evidence="2" key="1">
    <citation type="submission" date="2012-05" db="EMBL/GenBank/DDBJ databases">
        <authorList>
            <person name="Krishnakumar V."/>
            <person name="Cheung F."/>
            <person name="Xiao Y."/>
            <person name="Chan A."/>
            <person name="Moskal W.A."/>
            <person name="Town C.D."/>
        </authorList>
    </citation>
    <scope>NUCLEOTIDE SEQUENCE</scope>
</reference>
<feature type="region of interest" description="Disordered" evidence="1">
    <location>
        <begin position="1"/>
        <end position="22"/>
    </location>
</feature>
<evidence type="ECO:0000313" key="2">
    <source>
        <dbReference type="EMBL" id="AFK35791.1"/>
    </source>
</evidence>
<evidence type="ECO:0000256" key="1">
    <source>
        <dbReference type="SAM" id="MobiDB-lite"/>
    </source>
</evidence>
<accession>I3S699</accession>
<feature type="region of interest" description="Disordered" evidence="1">
    <location>
        <begin position="38"/>
        <end position="61"/>
    </location>
</feature>
<protein>
    <submittedName>
        <fullName evidence="2">Uncharacterized protein</fullName>
    </submittedName>
</protein>
<dbReference type="AlphaFoldDB" id="I3S699"/>
<sequence length="61" mass="7084">MKLEPMKMLEDRAKQRPITLSEDIPMMMFHHNIKMIPKETSSGTKKSTFAGPRCHNIKMIP</sequence>
<dbReference type="EMBL" id="BT135996">
    <property type="protein sequence ID" value="AFK35791.1"/>
    <property type="molecule type" value="mRNA"/>
</dbReference>
<organism evidence="2">
    <name type="scientific">Medicago truncatula</name>
    <name type="common">Barrel medic</name>
    <name type="synonym">Medicago tribuloides</name>
    <dbReference type="NCBI Taxonomy" id="3880"/>
    <lineage>
        <taxon>Eukaryota</taxon>
        <taxon>Viridiplantae</taxon>
        <taxon>Streptophyta</taxon>
        <taxon>Embryophyta</taxon>
        <taxon>Tracheophyta</taxon>
        <taxon>Spermatophyta</taxon>
        <taxon>Magnoliopsida</taxon>
        <taxon>eudicotyledons</taxon>
        <taxon>Gunneridae</taxon>
        <taxon>Pentapetalae</taxon>
        <taxon>rosids</taxon>
        <taxon>fabids</taxon>
        <taxon>Fabales</taxon>
        <taxon>Fabaceae</taxon>
        <taxon>Papilionoideae</taxon>
        <taxon>50 kb inversion clade</taxon>
        <taxon>NPAAA clade</taxon>
        <taxon>Hologalegina</taxon>
        <taxon>IRL clade</taxon>
        <taxon>Trifolieae</taxon>
        <taxon>Medicago</taxon>
    </lineage>
</organism>
<name>I3S699_MEDTR</name>
<feature type="compositionally biased region" description="Basic and acidic residues" evidence="1">
    <location>
        <begin position="1"/>
        <end position="14"/>
    </location>
</feature>